<accession>A0A972H0Z1</accession>
<sequence length="173" mass="18521">MHLVAPVVTPPIPSAPSGLIAAPGDAQVSLAWNTVTGATYYRIYQSRSNNALMFQVSWFVGAVGAAAKAGIVTGFEKRVFEPNASITREQMAVMISLAMKTAGVVMTVDEGQLSSFTDAKSIHEWARDSLAHAVKAGIVKGVSDSLFVPEADATRAEAVVMIKRFLQYVKFMN</sequence>
<comment type="caution">
    <text evidence="2">The sequence shown here is derived from an EMBL/GenBank/DDBJ whole genome shotgun (WGS) entry which is preliminary data.</text>
</comment>
<name>A0A972H0Z1_9BACL</name>
<organism evidence="2 3">
    <name type="scientific">Paenibacillus foliorum</name>
    <dbReference type="NCBI Taxonomy" id="2654974"/>
    <lineage>
        <taxon>Bacteria</taxon>
        <taxon>Bacillati</taxon>
        <taxon>Bacillota</taxon>
        <taxon>Bacilli</taxon>
        <taxon>Bacillales</taxon>
        <taxon>Paenibacillaceae</taxon>
        <taxon>Paenibacillus</taxon>
    </lineage>
</organism>
<gene>
    <name evidence="2" type="ORF">GC093_30085</name>
</gene>
<feature type="domain" description="SLH" evidence="1">
    <location>
        <begin position="113"/>
        <end position="173"/>
    </location>
</feature>
<dbReference type="EMBL" id="WHOD01000113">
    <property type="protein sequence ID" value="NOU97442.1"/>
    <property type="molecule type" value="Genomic_DNA"/>
</dbReference>
<keyword evidence="3" id="KW-1185">Reference proteome</keyword>
<dbReference type="InterPro" id="IPR001119">
    <property type="entry name" value="SLH_dom"/>
</dbReference>
<dbReference type="InterPro" id="IPR013783">
    <property type="entry name" value="Ig-like_fold"/>
</dbReference>
<feature type="domain" description="SLH" evidence="1">
    <location>
        <begin position="46"/>
        <end position="109"/>
    </location>
</feature>
<reference evidence="2" key="1">
    <citation type="submission" date="2019-10" db="EMBL/GenBank/DDBJ databases">
        <title>Description of Paenibacillus glebae sp. nov.</title>
        <authorList>
            <person name="Carlier A."/>
            <person name="Qi S."/>
        </authorList>
    </citation>
    <scope>NUCLEOTIDE SEQUENCE</scope>
    <source>
        <strain evidence="2">LMG 31456</strain>
    </source>
</reference>
<proteinExistence type="predicted"/>
<evidence type="ECO:0000313" key="2">
    <source>
        <dbReference type="EMBL" id="NOU97442.1"/>
    </source>
</evidence>
<dbReference type="Gene3D" id="2.60.40.10">
    <property type="entry name" value="Immunoglobulins"/>
    <property type="match status" value="1"/>
</dbReference>
<evidence type="ECO:0000313" key="3">
    <source>
        <dbReference type="Proteomes" id="UP000641588"/>
    </source>
</evidence>
<dbReference type="PROSITE" id="PS51272">
    <property type="entry name" value="SLH"/>
    <property type="match status" value="2"/>
</dbReference>
<protein>
    <recommendedName>
        <fullName evidence="1">SLH domain-containing protein</fullName>
    </recommendedName>
</protein>
<dbReference type="Proteomes" id="UP000641588">
    <property type="component" value="Unassembled WGS sequence"/>
</dbReference>
<evidence type="ECO:0000259" key="1">
    <source>
        <dbReference type="PROSITE" id="PS51272"/>
    </source>
</evidence>
<dbReference type="Pfam" id="PF00395">
    <property type="entry name" value="SLH"/>
    <property type="match status" value="2"/>
</dbReference>
<dbReference type="AlphaFoldDB" id="A0A972H0Z1"/>